<dbReference type="Gene3D" id="3.40.710.10">
    <property type="entry name" value="DD-peptidase/beta-lactamase superfamily"/>
    <property type="match status" value="1"/>
</dbReference>
<name>A0A5B7ZNE2_9GAMM</name>
<dbReference type="InterPro" id="IPR001466">
    <property type="entry name" value="Beta-lactam-related"/>
</dbReference>
<reference evidence="2 3" key="1">
    <citation type="submission" date="2019-06" db="EMBL/GenBank/DDBJ databases">
        <title>Thermomonas aquatica sp. nov., isolated from an industrial wastewater treatment plant.</title>
        <authorList>
            <person name="Jeon J.H."/>
            <person name="Park D.-S."/>
        </authorList>
    </citation>
    <scope>NUCLEOTIDE SEQUENCE [LARGE SCALE GENOMIC DNA]</scope>
    <source>
        <strain evidence="2 3">SY21</strain>
    </source>
</reference>
<protein>
    <submittedName>
        <fullName evidence="2">Beta-lactamase family protein</fullName>
    </submittedName>
</protein>
<dbReference type="KEGG" id="thes:FHQ07_02085"/>
<dbReference type="InterPro" id="IPR012338">
    <property type="entry name" value="Beta-lactam/transpept-like"/>
</dbReference>
<evidence type="ECO:0000313" key="3">
    <source>
        <dbReference type="Proteomes" id="UP000308149"/>
    </source>
</evidence>
<accession>A0A5B7ZNE2</accession>
<dbReference type="PANTHER" id="PTHR46825:SF15">
    <property type="entry name" value="BETA-LACTAMASE-RELATED DOMAIN-CONTAINING PROTEIN"/>
    <property type="match status" value="1"/>
</dbReference>
<keyword evidence="3" id="KW-1185">Reference proteome</keyword>
<feature type="domain" description="Beta-lactamase-related" evidence="1">
    <location>
        <begin position="90"/>
        <end position="397"/>
    </location>
</feature>
<dbReference type="PANTHER" id="PTHR46825">
    <property type="entry name" value="D-ALANYL-D-ALANINE-CARBOXYPEPTIDASE/ENDOPEPTIDASE AMPH"/>
    <property type="match status" value="1"/>
</dbReference>
<proteinExistence type="predicted"/>
<dbReference type="Pfam" id="PF00144">
    <property type="entry name" value="Beta-lactamase"/>
    <property type="match status" value="1"/>
</dbReference>
<organism evidence="2 3">
    <name type="scientific">Thermomonas aquatica</name>
    <dbReference type="NCBI Taxonomy" id="2202149"/>
    <lineage>
        <taxon>Bacteria</taxon>
        <taxon>Pseudomonadati</taxon>
        <taxon>Pseudomonadota</taxon>
        <taxon>Gammaproteobacteria</taxon>
        <taxon>Lysobacterales</taxon>
        <taxon>Lysobacteraceae</taxon>
        <taxon>Thermomonas</taxon>
    </lineage>
</organism>
<dbReference type="OrthoDB" id="5377981at2"/>
<dbReference type="InterPro" id="IPR050491">
    <property type="entry name" value="AmpC-like"/>
</dbReference>
<dbReference type="AlphaFoldDB" id="A0A5B7ZNE2"/>
<dbReference type="SUPFAM" id="SSF56601">
    <property type="entry name" value="beta-lactamase/transpeptidase-like"/>
    <property type="match status" value="1"/>
</dbReference>
<evidence type="ECO:0000259" key="1">
    <source>
        <dbReference type="Pfam" id="PF00144"/>
    </source>
</evidence>
<gene>
    <name evidence="2" type="ORF">FHQ07_02085</name>
</gene>
<dbReference type="EMBL" id="CP040871">
    <property type="protein sequence ID" value="QDA56189.1"/>
    <property type="molecule type" value="Genomic_DNA"/>
</dbReference>
<dbReference type="Proteomes" id="UP000308149">
    <property type="component" value="Chromosome"/>
</dbReference>
<evidence type="ECO:0000313" key="2">
    <source>
        <dbReference type="EMBL" id="QDA56189.1"/>
    </source>
</evidence>
<sequence length="539" mass="57038">MRRDRADATACARPVSVADGRCRPTPGGIVPKSIAHTPFMLLALPALLLGDALAATPSPMPSAALRHVDPALSAPFRDAVAAAMRVPGGTPALAAVIVQGDAAPWIDVQGRPRADRSIEADADTRFYIASQTKSFIGLLAAVLDARGEFPLSRTLADVWPALQLPAPADPRRISMADLLSHQEGLATDTLNVLAAHVREVPAAEYPALLASEVAPRAAGFRYANIGDLIYGAALEAATGRHWRDWLDAAVLRPLALDGVSSRSSTVPEAQLGWNHQWDGSQWRALRPKPDALMHAAGGLLASPNAMARWMQANLGIGDAGHALPAGAWQRSQRPIAQSKLADGEIDCNGYSLGWYTCSYRGQTALMHPGAYDGAVSVTVLVPSARAGLSLAANSDSAMEGLQLAMIKAFIGLATGQPGETGRLRKALAGYPANVQAKAAKRRAAIEQDRADPQWGGWRWRADAASLRACTGRYANALYGEMRVVQDDTGLVADVGALAMRLEPAQPGLFGASTSALEPPEPLRCDRGRIGWRGQAFVRQ</sequence>